<accession>A0AA37CY37</accession>
<dbReference type="Proteomes" id="UP000886934">
    <property type="component" value="Unassembled WGS sequence"/>
</dbReference>
<name>A0AA37CY37_AERCA</name>
<sequence length="166" mass="18554">MSDNHIVNPNFRDHIGAGEASRRVADFEKAINDADECYREYYKDRVSGNGLLTFTRTALAASYLMANGGVFHCGHVTKMLNQQYLEGLMESVIEQAFFEEYPEDDATTRLCNMYRNACVFDNESGHAVWGITPVGIQMLDDLLAVDCGYSYDNLPFVVTQVTGGLQ</sequence>
<dbReference type="RefSeq" id="WP_223940154.1">
    <property type="nucleotide sequence ID" value="NZ_BPNN01000022.1"/>
</dbReference>
<protein>
    <submittedName>
        <fullName evidence="1">Uncharacterized protein</fullName>
    </submittedName>
</protein>
<comment type="caution">
    <text evidence="1">The sequence shown here is derived from an EMBL/GenBank/DDBJ whole genome shotgun (WGS) entry which is preliminary data.</text>
</comment>
<dbReference type="AlphaFoldDB" id="A0AA37CY37"/>
<dbReference type="EMBL" id="BPNN01000022">
    <property type="protein sequence ID" value="GJA63271.1"/>
    <property type="molecule type" value="Genomic_DNA"/>
</dbReference>
<evidence type="ECO:0000313" key="2">
    <source>
        <dbReference type="Proteomes" id="UP000886934"/>
    </source>
</evidence>
<gene>
    <name evidence="1" type="ORF">KAM351_18820</name>
</gene>
<reference evidence="1" key="1">
    <citation type="submission" date="2021-07" db="EMBL/GenBank/DDBJ databases">
        <title>Draft genome sequence of carbapenem-resistant Aeromonas spp. in Japan.</title>
        <authorList>
            <person name="Maehana S."/>
            <person name="Suzuki M."/>
            <person name="Kitasato H."/>
        </authorList>
    </citation>
    <scope>NUCLEOTIDE SEQUENCE</scope>
    <source>
        <strain evidence="1">KAM351</strain>
    </source>
</reference>
<evidence type="ECO:0000313" key="1">
    <source>
        <dbReference type="EMBL" id="GJA63271.1"/>
    </source>
</evidence>
<proteinExistence type="predicted"/>
<organism evidence="1 2">
    <name type="scientific">Aeromonas caviae</name>
    <name type="common">Aeromonas punctata</name>
    <dbReference type="NCBI Taxonomy" id="648"/>
    <lineage>
        <taxon>Bacteria</taxon>
        <taxon>Pseudomonadati</taxon>
        <taxon>Pseudomonadota</taxon>
        <taxon>Gammaproteobacteria</taxon>
        <taxon>Aeromonadales</taxon>
        <taxon>Aeromonadaceae</taxon>
        <taxon>Aeromonas</taxon>
    </lineage>
</organism>